<organism evidence="2 3">
    <name type="scientific">Armillaria ostoyae</name>
    <name type="common">Armillaria root rot fungus</name>
    <dbReference type="NCBI Taxonomy" id="47428"/>
    <lineage>
        <taxon>Eukaryota</taxon>
        <taxon>Fungi</taxon>
        <taxon>Dikarya</taxon>
        <taxon>Basidiomycota</taxon>
        <taxon>Agaricomycotina</taxon>
        <taxon>Agaricomycetes</taxon>
        <taxon>Agaricomycetidae</taxon>
        <taxon>Agaricales</taxon>
        <taxon>Marasmiineae</taxon>
        <taxon>Physalacriaceae</taxon>
        <taxon>Armillaria</taxon>
    </lineage>
</organism>
<evidence type="ECO:0000313" key="2">
    <source>
        <dbReference type="EMBL" id="SJL01140.1"/>
    </source>
</evidence>
<evidence type="ECO:0000256" key="1">
    <source>
        <dbReference type="SAM" id="Phobius"/>
    </source>
</evidence>
<dbReference type="EMBL" id="FUEG01000003">
    <property type="protein sequence ID" value="SJL01140.1"/>
    <property type="molecule type" value="Genomic_DNA"/>
</dbReference>
<keyword evidence="1" id="KW-0472">Membrane</keyword>
<dbReference type="AlphaFoldDB" id="A0A284QXF2"/>
<keyword evidence="1" id="KW-1133">Transmembrane helix</keyword>
<keyword evidence="1" id="KW-0812">Transmembrane</keyword>
<reference evidence="3" key="1">
    <citation type="journal article" date="2017" name="Nat. Ecol. Evol.">
        <title>Genome expansion and lineage-specific genetic innovations in the forest pathogenic fungi Armillaria.</title>
        <authorList>
            <person name="Sipos G."/>
            <person name="Prasanna A.N."/>
            <person name="Walter M.C."/>
            <person name="O'Connor E."/>
            <person name="Balint B."/>
            <person name="Krizsan K."/>
            <person name="Kiss B."/>
            <person name="Hess J."/>
            <person name="Varga T."/>
            <person name="Slot J."/>
            <person name="Riley R."/>
            <person name="Boka B."/>
            <person name="Rigling D."/>
            <person name="Barry K."/>
            <person name="Lee J."/>
            <person name="Mihaltcheva S."/>
            <person name="LaButti K."/>
            <person name="Lipzen A."/>
            <person name="Waldron R."/>
            <person name="Moloney N.M."/>
            <person name="Sperisen C."/>
            <person name="Kredics L."/>
            <person name="Vagvoelgyi C."/>
            <person name="Patrignani A."/>
            <person name="Fitzpatrick D."/>
            <person name="Nagy I."/>
            <person name="Doyle S."/>
            <person name="Anderson J.B."/>
            <person name="Grigoriev I.V."/>
            <person name="Gueldener U."/>
            <person name="Muensterkoetter M."/>
            <person name="Nagy L.G."/>
        </authorList>
    </citation>
    <scope>NUCLEOTIDE SEQUENCE [LARGE SCALE GENOMIC DNA]</scope>
    <source>
        <strain evidence="3">C18/9</strain>
    </source>
</reference>
<accession>A0A284QXF2</accession>
<sequence length="200" mass="22833">MAPPSRKFALEYGYVHQAIPVFRKSSLAQFIFLCVSAYSIPTPESTLYTILYITAIFVALFFIIINRQEGFERASRLEAIEPNFMDFTTAMEDQRGFFQLDVRSQSDAIRLCSSTVIMHCLASKQKAEALYSVALEASASSSDLFSVGLDLRSQKSHMESLIGVYLRFRPSLVDNTLGRQLREFEEISQEWVTRMNNIFH</sequence>
<feature type="transmembrane region" description="Helical" evidence="1">
    <location>
        <begin position="46"/>
        <end position="66"/>
    </location>
</feature>
<keyword evidence="3" id="KW-1185">Reference proteome</keyword>
<gene>
    <name evidence="2" type="ORF">ARMOST_04458</name>
</gene>
<protein>
    <submittedName>
        <fullName evidence="2">Uncharacterized protein</fullName>
    </submittedName>
</protein>
<dbReference type="Proteomes" id="UP000219338">
    <property type="component" value="Unassembled WGS sequence"/>
</dbReference>
<name>A0A284QXF2_ARMOS</name>
<evidence type="ECO:0000313" key="3">
    <source>
        <dbReference type="Proteomes" id="UP000219338"/>
    </source>
</evidence>
<dbReference type="OrthoDB" id="2862248at2759"/>
<proteinExistence type="predicted"/>